<comment type="subcellular location">
    <subcellularLocation>
        <location evidence="1">Cell membrane</location>
        <topology evidence="1">Single-pass membrane protein</topology>
    </subcellularLocation>
    <subcellularLocation>
        <location evidence="7">Cell membrane</location>
        <topology evidence="7">Single-pass type II membrane protein</topology>
    </subcellularLocation>
</comment>
<dbReference type="RefSeq" id="WP_172344463.1">
    <property type="nucleotide sequence ID" value="NZ_CASYYZ010000001.1"/>
</dbReference>
<evidence type="ECO:0000313" key="11">
    <source>
        <dbReference type="Proteomes" id="UP000820977"/>
    </source>
</evidence>
<dbReference type="PANTHER" id="PTHR30558:SF3">
    <property type="entry name" value="BIOPOLYMER TRANSPORT PROTEIN EXBD-RELATED"/>
    <property type="match status" value="1"/>
</dbReference>
<keyword evidence="11" id="KW-1185">Reference proteome</keyword>
<feature type="compositionally biased region" description="Basic and acidic residues" evidence="8">
    <location>
        <begin position="178"/>
        <end position="187"/>
    </location>
</feature>
<name>A0ABX2B1S2_9BACT</name>
<evidence type="ECO:0000256" key="4">
    <source>
        <dbReference type="ARBA" id="ARBA00022692"/>
    </source>
</evidence>
<evidence type="ECO:0000256" key="7">
    <source>
        <dbReference type="RuleBase" id="RU003879"/>
    </source>
</evidence>
<keyword evidence="7" id="KW-0813">Transport</keyword>
<evidence type="ECO:0000256" key="3">
    <source>
        <dbReference type="ARBA" id="ARBA00022475"/>
    </source>
</evidence>
<evidence type="ECO:0000256" key="2">
    <source>
        <dbReference type="ARBA" id="ARBA00005811"/>
    </source>
</evidence>
<evidence type="ECO:0000256" key="6">
    <source>
        <dbReference type="ARBA" id="ARBA00023136"/>
    </source>
</evidence>
<keyword evidence="6 9" id="KW-0472">Membrane</keyword>
<evidence type="ECO:0000256" key="8">
    <source>
        <dbReference type="SAM" id="MobiDB-lite"/>
    </source>
</evidence>
<dbReference type="Proteomes" id="UP000820977">
    <property type="component" value="Unassembled WGS sequence"/>
</dbReference>
<proteinExistence type="inferred from homology"/>
<comment type="similarity">
    <text evidence="2 7">Belongs to the ExbD/TolR family.</text>
</comment>
<keyword evidence="5 9" id="KW-1133">Transmembrane helix</keyword>
<feature type="transmembrane region" description="Helical" evidence="9">
    <location>
        <begin position="12"/>
        <end position="33"/>
    </location>
</feature>
<comment type="caution">
    <text evidence="10">The sequence shown here is derived from an EMBL/GenBank/DDBJ whole genome shotgun (WGS) entry which is preliminary data.</text>
</comment>
<protein>
    <submittedName>
        <fullName evidence="10">Biopolymer transporter ExbD</fullName>
    </submittedName>
</protein>
<keyword evidence="7" id="KW-0653">Protein transport</keyword>
<dbReference type="InterPro" id="IPR003400">
    <property type="entry name" value="ExbD"/>
</dbReference>
<evidence type="ECO:0000256" key="5">
    <source>
        <dbReference type="ARBA" id="ARBA00022989"/>
    </source>
</evidence>
<evidence type="ECO:0000256" key="1">
    <source>
        <dbReference type="ARBA" id="ARBA00004162"/>
    </source>
</evidence>
<dbReference type="EMBL" id="JABKKJ010000006">
    <property type="protein sequence ID" value="NPE24977.1"/>
    <property type="molecule type" value="Genomic_DNA"/>
</dbReference>
<sequence length="187" mass="21490">MIRRRHDRRRVPFLNTTATGDISFMLLVFFLVMTSMDTDKGLLRKLPPHNDEKEEVITDMDKRNVLQLTLTASGEILADGKPVDGGSLRKEIMTFVDRKTERRKHIISISVDKNADYDSYFNMQNEIVAAYNTLRNTYSLRTFGHPYNRCTPSEKEQATAEYPQRIAENYPESTAVNSHEEQKGGAE</sequence>
<organism evidence="10 11">
    <name type="scientific">Xylanibacter caecicola</name>
    <dbReference type="NCBI Taxonomy" id="2736294"/>
    <lineage>
        <taxon>Bacteria</taxon>
        <taxon>Pseudomonadati</taxon>
        <taxon>Bacteroidota</taxon>
        <taxon>Bacteroidia</taxon>
        <taxon>Bacteroidales</taxon>
        <taxon>Prevotellaceae</taxon>
        <taxon>Xylanibacter</taxon>
    </lineage>
</organism>
<feature type="region of interest" description="Disordered" evidence="8">
    <location>
        <begin position="153"/>
        <end position="187"/>
    </location>
</feature>
<keyword evidence="3" id="KW-1003">Cell membrane</keyword>
<keyword evidence="4 7" id="KW-0812">Transmembrane</keyword>
<dbReference type="Pfam" id="PF02472">
    <property type="entry name" value="ExbD"/>
    <property type="match status" value="1"/>
</dbReference>
<dbReference type="PANTHER" id="PTHR30558">
    <property type="entry name" value="EXBD MEMBRANE COMPONENT OF PMF-DRIVEN MACROMOLECULE IMPORT SYSTEM"/>
    <property type="match status" value="1"/>
</dbReference>
<gene>
    <name evidence="10" type="ORF">HPS54_05510</name>
</gene>
<evidence type="ECO:0000313" key="10">
    <source>
        <dbReference type="EMBL" id="NPE24977.1"/>
    </source>
</evidence>
<evidence type="ECO:0000256" key="9">
    <source>
        <dbReference type="SAM" id="Phobius"/>
    </source>
</evidence>
<accession>A0ABX2B1S2</accession>
<reference evidence="10 11" key="1">
    <citation type="submission" date="2020-05" db="EMBL/GenBank/DDBJ databases">
        <title>Distinct polysaccharide utilization as determinants for interspecies competition between intestinal Prevotella spp.</title>
        <authorList>
            <person name="Galvez E.J.C."/>
            <person name="Iljazovic A."/>
            <person name="Strowig T."/>
        </authorList>
    </citation>
    <scope>NUCLEOTIDE SEQUENCE [LARGE SCALE GENOMIC DNA]</scope>
    <source>
        <strain evidence="10 11">PCHR</strain>
    </source>
</reference>